<evidence type="ECO:0000256" key="5">
    <source>
        <dbReference type="SAM" id="MobiDB-lite"/>
    </source>
</evidence>
<dbReference type="InterPro" id="IPR011010">
    <property type="entry name" value="DNA_brk_join_enz"/>
</dbReference>
<feature type="region of interest" description="Disordered" evidence="5">
    <location>
        <begin position="354"/>
        <end position="376"/>
    </location>
</feature>
<evidence type="ECO:0000256" key="3">
    <source>
        <dbReference type="ARBA" id="ARBA00023172"/>
    </source>
</evidence>
<gene>
    <name evidence="8" type="ORF">C5U48_20690</name>
</gene>
<protein>
    <submittedName>
        <fullName evidence="8">Site-specific integrase</fullName>
    </submittedName>
</protein>
<dbReference type="Gene3D" id="1.10.150.130">
    <property type="match status" value="1"/>
</dbReference>
<evidence type="ECO:0000256" key="2">
    <source>
        <dbReference type="ARBA" id="ARBA00023125"/>
    </source>
</evidence>
<dbReference type="InterPro" id="IPR002104">
    <property type="entry name" value="Integrase_catalytic"/>
</dbReference>
<dbReference type="PROSITE" id="PS51898">
    <property type="entry name" value="TYR_RECOMBINASE"/>
    <property type="match status" value="1"/>
</dbReference>
<keyword evidence="9" id="KW-1185">Reference proteome</keyword>
<dbReference type="RefSeq" id="WP_105295725.1">
    <property type="nucleotide sequence ID" value="NZ_PUEV01000106.1"/>
</dbReference>
<dbReference type="GO" id="GO:0006310">
    <property type="term" value="P:DNA recombination"/>
    <property type="evidence" value="ECO:0007669"/>
    <property type="project" value="UniProtKB-KW"/>
</dbReference>
<dbReference type="InterPro" id="IPR013762">
    <property type="entry name" value="Integrase-like_cat_sf"/>
</dbReference>
<evidence type="ECO:0000313" key="9">
    <source>
        <dbReference type="Proteomes" id="UP000237911"/>
    </source>
</evidence>
<keyword evidence="3" id="KW-0233">DNA recombination</keyword>
<feature type="domain" description="Core-binding (CB)" evidence="7">
    <location>
        <begin position="62"/>
        <end position="140"/>
    </location>
</feature>
<evidence type="ECO:0000313" key="8">
    <source>
        <dbReference type="EMBL" id="PQM50300.1"/>
    </source>
</evidence>
<dbReference type="GO" id="GO:0015074">
    <property type="term" value="P:DNA integration"/>
    <property type="evidence" value="ECO:0007669"/>
    <property type="project" value="InterPro"/>
</dbReference>
<comment type="similarity">
    <text evidence="1">Belongs to the 'phage' integrase family.</text>
</comment>
<dbReference type="InterPro" id="IPR050090">
    <property type="entry name" value="Tyrosine_recombinase_XerCD"/>
</dbReference>
<dbReference type="AlphaFoldDB" id="A0A9X7IJS6"/>
<dbReference type="PANTHER" id="PTHR30349:SF64">
    <property type="entry name" value="PROPHAGE INTEGRASE INTD-RELATED"/>
    <property type="match status" value="1"/>
</dbReference>
<dbReference type="SUPFAM" id="SSF56349">
    <property type="entry name" value="DNA breaking-rejoining enzymes"/>
    <property type="match status" value="1"/>
</dbReference>
<dbReference type="Pfam" id="PF00589">
    <property type="entry name" value="Phage_integrase"/>
    <property type="match status" value="1"/>
</dbReference>
<evidence type="ECO:0000256" key="1">
    <source>
        <dbReference type="ARBA" id="ARBA00008857"/>
    </source>
</evidence>
<accession>A0A9X7IJS6</accession>
<feature type="domain" description="Tyr recombinase" evidence="6">
    <location>
        <begin position="161"/>
        <end position="347"/>
    </location>
</feature>
<organism evidence="8 9">
    <name type="scientific">Mycolicibacter virginiensis</name>
    <dbReference type="NCBI Taxonomy" id="1795032"/>
    <lineage>
        <taxon>Bacteria</taxon>
        <taxon>Bacillati</taxon>
        <taxon>Actinomycetota</taxon>
        <taxon>Actinomycetes</taxon>
        <taxon>Mycobacteriales</taxon>
        <taxon>Mycobacteriaceae</taxon>
        <taxon>Mycolicibacter</taxon>
    </lineage>
</organism>
<keyword evidence="2 4" id="KW-0238">DNA-binding</keyword>
<dbReference type="PANTHER" id="PTHR30349">
    <property type="entry name" value="PHAGE INTEGRASE-RELATED"/>
    <property type="match status" value="1"/>
</dbReference>
<dbReference type="InterPro" id="IPR044068">
    <property type="entry name" value="CB"/>
</dbReference>
<dbReference type="PROSITE" id="PS51900">
    <property type="entry name" value="CB"/>
    <property type="match status" value="1"/>
</dbReference>
<dbReference type="GO" id="GO:0003677">
    <property type="term" value="F:DNA binding"/>
    <property type="evidence" value="ECO:0007669"/>
    <property type="project" value="UniProtKB-UniRule"/>
</dbReference>
<dbReference type="CDD" id="cd01189">
    <property type="entry name" value="INT_ICEBs1_C_like"/>
    <property type="match status" value="1"/>
</dbReference>
<evidence type="ECO:0000259" key="6">
    <source>
        <dbReference type="PROSITE" id="PS51898"/>
    </source>
</evidence>
<comment type="caution">
    <text evidence="8">The sequence shown here is derived from an EMBL/GenBank/DDBJ whole genome shotgun (WGS) entry which is preliminary data.</text>
</comment>
<dbReference type="Gene3D" id="1.10.443.10">
    <property type="entry name" value="Intergrase catalytic core"/>
    <property type="match status" value="1"/>
</dbReference>
<dbReference type="EMBL" id="PUEV01000106">
    <property type="protein sequence ID" value="PQM50300.1"/>
    <property type="molecule type" value="Genomic_DNA"/>
</dbReference>
<evidence type="ECO:0000256" key="4">
    <source>
        <dbReference type="PROSITE-ProRule" id="PRU01248"/>
    </source>
</evidence>
<feature type="compositionally biased region" description="Basic and acidic residues" evidence="5">
    <location>
        <begin position="358"/>
        <end position="370"/>
    </location>
</feature>
<reference evidence="8 9" key="1">
    <citation type="submission" date="2018-02" db="EMBL/GenBank/DDBJ databases">
        <title>Draft genome sequence of Mycobacterium virginiense isolated from mud of a swine farm in Japan.</title>
        <authorList>
            <person name="Ohya K."/>
        </authorList>
    </citation>
    <scope>NUCLEOTIDE SEQUENCE [LARGE SCALE GENOMIC DNA]</scope>
    <source>
        <strain evidence="8 9">GF75</strain>
    </source>
</reference>
<proteinExistence type="inferred from homology"/>
<dbReference type="Proteomes" id="UP000237911">
    <property type="component" value="Unassembled WGS sequence"/>
</dbReference>
<evidence type="ECO:0000259" key="7">
    <source>
        <dbReference type="PROSITE" id="PS51900"/>
    </source>
</evidence>
<name>A0A9X7IJS6_9MYCO</name>
<sequence>MSITKYQTESGQARWRVEWRLPDRSKRRKVFRSEREARTFEAEVVSSKSRGVVVDPRRGASISVKYAYDRWLASRADLTPKVRRGYEDCWRLSVQPAFGAWPVNGVDRHAVQDWVNRMDVGPRTRRWRHSVLRMVMQHAVDQDWVVKNPCASTTFPALQAHEHVYLTAREVDELAKLCGPQGDVVLILAYTGLRWGELVGLRVGDVDLDARRVRVRRSITQVGGKLVSGSTKSKAGLRSVPIPQRIVAILKERIDGRAAHEPAVTSPRGALLGRENWVRSVKWDAQRQTLGRPRLRIHDLRHTYASLARSAGADLRLLQRTLGHASITVTAHIYADLYDSELDAVADALDALSGSNDRAADHNPPKDGPPEAHPGV</sequence>
<dbReference type="InterPro" id="IPR010998">
    <property type="entry name" value="Integrase_recombinase_N"/>
</dbReference>